<dbReference type="InterPro" id="IPR011006">
    <property type="entry name" value="CheY-like_superfamily"/>
</dbReference>
<evidence type="ECO:0000256" key="2">
    <source>
        <dbReference type="PROSITE-ProRule" id="PRU00169"/>
    </source>
</evidence>
<feature type="modified residue" description="4-aspartylphosphate" evidence="2">
    <location>
        <position position="83"/>
    </location>
</feature>
<dbReference type="Gene3D" id="3.40.50.2300">
    <property type="match status" value="1"/>
</dbReference>
<dbReference type="SUPFAM" id="SSF52172">
    <property type="entry name" value="CheY-like"/>
    <property type="match status" value="1"/>
</dbReference>
<dbReference type="Pfam" id="PF00072">
    <property type="entry name" value="Response_reg"/>
    <property type="match status" value="1"/>
</dbReference>
<name>A0A250V9T6_STROL</name>
<dbReference type="InterPro" id="IPR036457">
    <property type="entry name" value="PPM-type-like_dom_sf"/>
</dbReference>
<evidence type="ECO:0000256" key="1">
    <source>
        <dbReference type="ARBA" id="ARBA00022801"/>
    </source>
</evidence>
<dbReference type="SMART" id="SM00448">
    <property type="entry name" value="REC"/>
    <property type="match status" value="1"/>
</dbReference>
<dbReference type="PANTHER" id="PTHR43156">
    <property type="entry name" value="STAGE II SPORULATION PROTEIN E-RELATED"/>
    <property type="match status" value="1"/>
</dbReference>
<dbReference type="EMBL" id="BDQI01000003">
    <property type="protein sequence ID" value="GAX50864.1"/>
    <property type="molecule type" value="Genomic_DNA"/>
</dbReference>
<sequence>MGQTSNPVCPTGVSKGWQMDVNGKRTDTTVLVVDDVAASRYAMSAVLRRAGHQVVPVASGSEALVELDVRLRKGTLPDVALVDVELPDMSGFELCRRLKARPHMAGLPVVHFSAAAVDAGDRCRGLDVGGEAYLTVPAEPEEIDAVVRAAVRAARLRAGDQALARRLTRLAETVVAIQTARSPQELADAAADGAARLTGSPAAVFVLGPDEELYRGTSRDRTSLAMPDEGAHRAVAGLLRRLTRGQSGVQITTVPAPLWPAGFFRPGVQHDARLALIPIQEGRASVCLATPTRGMRRVSPEDEALLARLAEATALAAEPLLMYQVERHVALTLQHSFLPQPHRLPELPGVDVVVRYVPASAETEIGGDFYAALRTGEGVLTAVGDVVGHSLEAATVMVEIRHALRAYSVEESDPAVLAERLDRMLQRYHPGITTTVCLVLVDPATGRTRIANAGHIPPLIIRDNGGADYTKAAGPLLGVGLPHPPPTELFLEPTDRLLMVTDGLIETRGTDLAVSMEHLRAAATGALPGLDALCDTLLDCFGRDREDDIALLALRLG</sequence>
<gene>
    <name evidence="4" type="ORF">SO3561_02363</name>
</gene>
<dbReference type="SUPFAM" id="SSF81606">
    <property type="entry name" value="PP2C-like"/>
    <property type="match status" value="1"/>
</dbReference>
<dbReference type="Pfam" id="PF07228">
    <property type="entry name" value="SpoIIE"/>
    <property type="match status" value="1"/>
</dbReference>
<dbReference type="InterPro" id="IPR001932">
    <property type="entry name" value="PPM-type_phosphatase-like_dom"/>
</dbReference>
<keyword evidence="2" id="KW-0597">Phosphoprotein</keyword>
<dbReference type="InterPro" id="IPR052016">
    <property type="entry name" value="Bact_Sigma-Reg"/>
</dbReference>
<reference evidence="5" key="1">
    <citation type="submission" date="2017-05" db="EMBL/GenBank/DDBJ databases">
        <title>Streptomyces olivochromogenes NBRC 3561 whole genome shotgun sequence.</title>
        <authorList>
            <person name="Dohra H."/>
            <person name="Kodani S."/>
        </authorList>
    </citation>
    <scope>NUCLEOTIDE SEQUENCE [LARGE SCALE GENOMIC DNA]</scope>
    <source>
        <strain evidence="5">NBRC 3561</strain>
    </source>
</reference>
<proteinExistence type="predicted"/>
<dbReference type="InterPro" id="IPR001789">
    <property type="entry name" value="Sig_transdc_resp-reg_receiver"/>
</dbReference>
<dbReference type="STRING" id="1963.AQJ27_07045"/>
<dbReference type="PANTHER" id="PTHR43156:SF2">
    <property type="entry name" value="STAGE II SPORULATION PROTEIN E"/>
    <property type="match status" value="1"/>
</dbReference>
<comment type="caution">
    <text evidence="4">The sequence shown here is derived from an EMBL/GenBank/DDBJ whole genome shotgun (WGS) entry which is preliminary data.</text>
</comment>
<keyword evidence="1" id="KW-0378">Hydrolase</keyword>
<evidence type="ECO:0000313" key="4">
    <source>
        <dbReference type="EMBL" id="GAX50864.1"/>
    </source>
</evidence>
<evidence type="ECO:0000259" key="3">
    <source>
        <dbReference type="PROSITE" id="PS50110"/>
    </source>
</evidence>
<feature type="domain" description="Response regulatory" evidence="3">
    <location>
        <begin position="29"/>
        <end position="151"/>
    </location>
</feature>
<dbReference type="Gene3D" id="3.60.40.10">
    <property type="entry name" value="PPM-type phosphatase domain"/>
    <property type="match status" value="1"/>
</dbReference>
<dbReference type="AlphaFoldDB" id="A0A250V9T6"/>
<evidence type="ECO:0000313" key="5">
    <source>
        <dbReference type="Proteomes" id="UP000217446"/>
    </source>
</evidence>
<protein>
    <recommendedName>
        <fullName evidence="3">Response regulatory domain-containing protein</fullName>
    </recommendedName>
</protein>
<organism evidence="4 5">
    <name type="scientific">Streptomyces olivochromogenes</name>
    <dbReference type="NCBI Taxonomy" id="1963"/>
    <lineage>
        <taxon>Bacteria</taxon>
        <taxon>Bacillati</taxon>
        <taxon>Actinomycetota</taxon>
        <taxon>Actinomycetes</taxon>
        <taxon>Kitasatosporales</taxon>
        <taxon>Streptomycetaceae</taxon>
        <taxon>Streptomyces</taxon>
    </lineage>
</organism>
<dbReference type="Proteomes" id="UP000217446">
    <property type="component" value="Unassembled WGS sequence"/>
</dbReference>
<accession>A0A250V9T6</accession>
<keyword evidence="5" id="KW-1185">Reference proteome</keyword>
<dbReference type="GO" id="GO:0016791">
    <property type="term" value="F:phosphatase activity"/>
    <property type="evidence" value="ECO:0007669"/>
    <property type="project" value="TreeGrafter"/>
</dbReference>
<dbReference type="GO" id="GO:0000160">
    <property type="term" value="P:phosphorelay signal transduction system"/>
    <property type="evidence" value="ECO:0007669"/>
    <property type="project" value="InterPro"/>
</dbReference>
<dbReference type="PROSITE" id="PS50110">
    <property type="entry name" value="RESPONSE_REGULATORY"/>
    <property type="match status" value="1"/>
</dbReference>
<dbReference type="SMART" id="SM00331">
    <property type="entry name" value="PP2C_SIG"/>
    <property type="match status" value="1"/>
</dbReference>